<proteinExistence type="predicted"/>
<dbReference type="Pfam" id="PF23761">
    <property type="entry name" value="Beta-prop_DCAF4"/>
    <property type="match status" value="1"/>
</dbReference>
<comment type="caution">
    <text evidence="4">The sequence shown here is derived from an EMBL/GenBank/DDBJ whole genome shotgun (WGS) entry which is preliminary data.</text>
</comment>
<feature type="repeat" description="WD" evidence="3">
    <location>
        <begin position="207"/>
        <end position="238"/>
    </location>
</feature>
<keyword evidence="2" id="KW-0677">Repeat</keyword>
<name>A0ABR2LYZ3_9ASPA</name>
<dbReference type="PANTHER" id="PTHR44472">
    <property type="entry name" value="DDB1- AND CUL4-ASSOCIATED FACTOR 4-RELATED"/>
    <property type="match status" value="1"/>
</dbReference>
<dbReference type="InterPro" id="IPR001680">
    <property type="entry name" value="WD40_rpt"/>
</dbReference>
<evidence type="ECO:0000313" key="4">
    <source>
        <dbReference type="EMBL" id="KAK8953436.1"/>
    </source>
</evidence>
<dbReference type="EMBL" id="JBBWWR010000014">
    <property type="protein sequence ID" value="KAK8953436.1"/>
    <property type="molecule type" value="Genomic_DNA"/>
</dbReference>
<evidence type="ECO:0000256" key="1">
    <source>
        <dbReference type="ARBA" id="ARBA00022574"/>
    </source>
</evidence>
<accession>A0ABR2LYZ3</accession>
<evidence type="ECO:0000256" key="2">
    <source>
        <dbReference type="ARBA" id="ARBA00022737"/>
    </source>
</evidence>
<dbReference type="InterPro" id="IPR052254">
    <property type="entry name" value="CUL4-DDB1_E3_ligase_receptor"/>
</dbReference>
<evidence type="ECO:0000313" key="5">
    <source>
        <dbReference type="Proteomes" id="UP001412067"/>
    </source>
</evidence>
<dbReference type="Gene3D" id="2.130.10.10">
    <property type="entry name" value="YVTN repeat-like/Quinoprotein amine dehydrogenase"/>
    <property type="match status" value="1"/>
</dbReference>
<dbReference type="InterPro" id="IPR036322">
    <property type="entry name" value="WD40_repeat_dom_sf"/>
</dbReference>
<dbReference type="PANTHER" id="PTHR44472:SF1">
    <property type="entry name" value="DDB1 AND CUL4 ASSOCIATED FACTOR 4"/>
    <property type="match status" value="1"/>
</dbReference>
<dbReference type="SMART" id="SM00320">
    <property type="entry name" value="WD40"/>
    <property type="match status" value="3"/>
</dbReference>
<organism evidence="4 5">
    <name type="scientific">Platanthera guangdongensis</name>
    <dbReference type="NCBI Taxonomy" id="2320717"/>
    <lineage>
        <taxon>Eukaryota</taxon>
        <taxon>Viridiplantae</taxon>
        <taxon>Streptophyta</taxon>
        <taxon>Embryophyta</taxon>
        <taxon>Tracheophyta</taxon>
        <taxon>Spermatophyta</taxon>
        <taxon>Magnoliopsida</taxon>
        <taxon>Liliopsida</taxon>
        <taxon>Asparagales</taxon>
        <taxon>Orchidaceae</taxon>
        <taxon>Orchidoideae</taxon>
        <taxon>Orchideae</taxon>
        <taxon>Orchidinae</taxon>
        <taxon>Platanthera</taxon>
    </lineage>
</organism>
<dbReference type="Proteomes" id="UP001412067">
    <property type="component" value="Unassembled WGS sequence"/>
</dbReference>
<gene>
    <name evidence="4" type="ORF">KSP40_PGU005126</name>
</gene>
<dbReference type="InterPro" id="IPR015943">
    <property type="entry name" value="WD40/YVTN_repeat-like_dom_sf"/>
</dbReference>
<dbReference type="PROSITE" id="PS50082">
    <property type="entry name" value="WD_REPEATS_2"/>
    <property type="match status" value="1"/>
</dbReference>
<protein>
    <submittedName>
        <fullName evidence="4">Uncharacterized protein</fullName>
    </submittedName>
</protein>
<evidence type="ECO:0000256" key="3">
    <source>
        <dbReference type="PROSITE-ProRule" id="PRU00221"/>
    </source>
</evidence>
<sequence>MHYNMVSTLGSGVCGGSVYVLNLREPLTFSCNSLDLNRRINKVTSVDCTIWTADTNCNSIKAAIGTNFGVSLINLETGRSSMVYPSKSDVLSLQFDLSGNILLCGTRKGAIVAIDVRQRQPKCFEVSARTSASKIQCPHKKTRRNLNSSNAVFMSSAVCSVVALQSDEQYFFGSSMNGSIKLFDRRFLNRDVQSYEGHMNSHSHIQLGVDPSETFVLSGGEDSFVRIWSIKTSELIFEENASNCIFSTVSWPHYGDFSYGYDQFLNNGDSLYKSTCSWGVWLGSREGLHYMRGT</sequence>
<dbReference type="SUPFAM" id="SSF50978">
    <property type="entry name" value="WD40 repeat-like"/>
    <property type="match status" value="1"/>
</dbReference>
<keyword evidence="1 3" id="KW-0853">WD repeat</keyword>
<reference evidence="4 5" key="1">
    <citation type="journal article" date="2022" name="Nat. Plants">
        <title>Genomes of leafy and leafless Platanthera orchids illuminate the evolution of mycoheterotrophy.</title>
        <authorList>
            <person name="Li M.H."/>
            <person name="Liu K.W."/>
            <person name="Li Z."/>
            <person name="Lu H.C."/>
            <person name="Ye Q.L."/>
            <person name="Zhang D."/>
            <person name="Wang J.Y."/>
            <person name="Li Y.F."/>
            <person name="Zhong Z.M."/>
            <person name="Liu X."/>
            <person name="Yu X."/>
            <person name="Liu D.K."/>
            <person name="Tu X.D."/>
            <person name="Liu B."/>
            <person name="Hao Y."/>
            <person name="Liao X.Y."/>
            <person name="Jiang Y.T."/>
            <person name="Sun W.H."/>
            <person name="Chen J."/>
            <person name="Chen Y.Q."/>
            <person name="Ai Y."/>
            <person name="Zhai J.W."/>
            <person name="Wu S.S."/>
            <person name="Zhou Z."/>
            <person name="Hsiao Y.Y."/>
            <person name="Wu W.L."/>
            <person name="Chen Y.Y."/>
            <person name="Lin Y.F."/>
            <person name="Hsu J.L."/>
            <person name="Li C.Y."/>
            <person name="Wang Z.W."/>
            <person name="Zhao X."/>
            <person name="Zhong W.Y."/>
            <person name="Ma X.K."/>
            <person name="Ma L."/>
            <person name="Huang J."/>
            <person name="Chen G.Z."/>
            <person name="Huang M.Z."/>
            <person name="Huang L."/>
            <person name="Peng D.H."/>
            <person name="Luo Y.B."/>
            <person name="Zou S.Q."/>
            <person name="Chen S.P."/>
            <person name="Lan S."/>
            <person name="Tsai W.C."/>
            <person name="Van de Peer Y."/>
            <person name="Liu Z.J."/>
        </authorList>
    </citation>
    <scope>NUCLEOTIDE SEQUENCE [LARGE SCALE GENOMIC DNA]</scope>
    <source>
        <strain evidence="4">Lor288</strain>
    </source>
</reference>
<keyword evidence="5" id="KW-1185">Reference proteome</keyword>